<evidence type="ECO:0000313" key="4">
    <source>
        <dbReference type="Proteomes" id="UP000006062"/>
    </source>
</evidence>
<dbReference type="Proteomes" id="UP000006062">
    <property type="component" value="Chromosome"/>
</dbReference>
<organism evidence="3 4">
    <name type="scientific">Thiocystis violascens (strain ATCC 17096 / DSM 198 / 6111)</name>
    <name type="common">Chromatium violascens</name>
    <dbReference type="NCBI Taxonomy" id="765911"/>
    <lineage>
        <taxon>Bacteria</taxon>
        <taxon>Pseudomonadati</taxon>
        <taxon>Pseudomonadota</taxon>
        <taxon>Gammaproteobacteria</taxon>
        <taxon>Chromatiales</taxon>
        <taxon>Chromatiaceae</taxon>
        <taxon>Thiocystis</taxon>
    </lineage>
</organism>
<feature type="region of interest" description="Disordered" evidence="1">
    <location>
        <begin position="850"/>
        <end position="870"/>
    </location>
</feature>
<dbReference type="EMBL" id="CP003154">
    <property type="protein sequence ID" value="AFL73601.1"/>
    <property type="molecule type" value="Genomic_DNA"/>
</dbReference>
<dbReference type="Pfam" id="PF12228">
    <property type="entry name" value="DUF3604"/>
    <property type="match status" value="2"/>
</dbReference>
<dbReference type="HOGENOM" id="CLU_022758_0_0_6"/>
<evidence type="ECO:0000256" key="2">
    <source>
        <dbReference type="SAM" id="SignalP"/>
    </source>
</evidence>
<dbReference type="KEGG" id="tvi:Thivi_1617"/>
<gene>
    <name evidence="3" type="ordered locus">Thivi_1617</name>
</gene>
<reference evidence="3 4" key="1">
    <citation type="submission" date="2012-06" db="EMBL/GenBank/DDBJ databases">
        <title>Complete sequence of Thiocystis violascens DSM 198.</title>
        <authorList>
            <consortium name="US DOE Joint Genome Institute"/>
            <person name="Lucas S."/>
            <person name="Han J."/>
            <person name="Lapidus A."/>
            <person name="Cheng J.-F."/>
            <person name="Goodwin L."/>
            <person name="Pitluck S."/>
            <person name="Peters L."/>
            <person name="Ovchinnikova G."/>
            <person name="Teshima H."/>
            <person name="Detter J.C."/>
            <person name="Han C."/>
            <person name="Tapia R."/>
            <person name="Land M."/>
            <person name="Hauser L."/>
            <person name="Kyrpides N."/>
            <person name="Ivanova N."/>
            <person name="Pagani I."/>
            <person name="Vogl K."/>
            <person name="Liu Z."/>
            <person name="Frigaard N.-U."/>
            <person name="Bryant D."/>
            <person name="Woyke T."/>
        </authorList>
    </citation>
    <scope>NUCLEOTIDE SEQUENCE [LARGE SCALE GENOMIC DNA]</scope>
    <source>
        <strain evidence="4">ATCC 17096 / DSM 198 / 6111</strain>
    </source>
</reference>
<name>I3Y9D3_THIV6</name>
<dbReference type="eggNOG" id="COG1409">
    <property type="taxonomic scope" value="Bacteria"/>
</dbReference>
<keyword evidence="2" id="KW-0732">Signal</keyword>
<evidence type="ECO:0008006" key="5">
    <source>
        <dbReference type="Google" id="ProtNLM"/>
    </source>
</evidence>
<keyword evidence="4" id="KW-1185">Reference proteome</keyword>
<sequence>MRSTSFKAGVLGTLITLLAPIGDAFANPPAAHPPFERTEARERCTSFVATKQPFFGETHLHTAYSFDAVALDTRNTPADAYWYAKGGQVGLPPWADTRTAEDTPPLSQSTLVTEHPYCMPGEHCQFMATRTIQFPEGRALDFAAITDHAEQFGESNICTFEATQTCTSDGDCNPVVTGQACSSDSLCRPSGYDSATCIAARDEFSRIRQGAVASVMAGFENVSQNPSRPPFCGPDGSLCTRQAKLVWDRIRADAEEAYDRTSACTFTSFVAYEYTAMAANGRCADALALPCWDAAQNNAYPDVPDSSAPSADCPSGAACIMNFTGNSGADNLHRNVIFRNNDVLDQPISNVERPLGCGFGAACTSTPDSPVASPAVMLQALKDACIDNPAKPRCDVLTIPHNPNMSRGSLFILPDNTSDGLTEAKLRHQLEPLVEIMQIKGQSECRYNARTGMAWTNPPDELCDFENQGWARLGGSADGYLTDAMQTTDSIPPRSYVRNTLANGIAYAARNGVNPFQLGFVGALDNHNGTPGQTDAQQYAKSGAHGIQSFATSAEALNERFFLGLETNAGGLAVVWAEENSRDAIFTALRNRETYATSGTRPIVRVFGGFGLPADICTRGDFAARGYANGVPMGGTLRGTSGGRAPRFAISALMDPGWSGHPGTPLQRAQIVKGWVDAAGQTHEAVYDVAGAGDVQNVDDMVDLRTCQPKGVGLTDFCTLWTDPGFDPALHAFYYVRVLENPSCRWNQYYCNARGVDCSQHMGTCRGEGSSFDGLGCDSETDCGDAVCTLPDSYEEYEYTQCCSGIVPQTVQQRAWTSPIWYVPARRWPPIPSRDLRGCRQNQTVVVNRRSRMRASASQTQVSETAGRRS</sequence>
<dbReference type="AlphaFoldDB" id="I3Y9D3"/>
<dbReference type="STRING" id="765911.Thivi_1617"/>
<feature type="chain" id="PRO_5003683013" description="DUF3604 domain-containing protein" evidence="2">
    <location>
        <begin position="27"/>
        <end position="870"/>
    </location>
</feature>
<accession>I3Y9D3</accession>
<proteinExistence type="predicted"/>
<feature type="signal peptide" evidence="2">
    <location>
        <begin position="1"/>
        <end position="26"/>
    </location>
</feature>
<protein>
    <recommendedName>
        <fullName evidence="5">DUF3604 domain-containing protein</fullName>
    </recommendedName>
</protein>
<evidence type="ECO:0000256" key="1">
    <source>
        <dbReference type="SAM" id="MobiDB-lite"/>
    </source>
</evidence>
<dbReference type="InterPro" id="IPR022028">
    <property type="entry name" value="DUF3604"/>
</dbReference>
<evidence type="ECO:0000313" key="3">
    <source>
        <dbReference type="EMBL" id="AFL73601.1"/>
    </source>
</evidence>